<evidence type="ECO:0000256" key="1">
    <source>
        <dbReference type="SAM" id="MobiDB-lite"/>
    </source>
</evidence>
<reference evidence="3" key="1">
    <citation type="journal article" date="2019" name="Int. J. Syst. Evol. Microbiol.">
        <title>The Global Catalogue of Microorganisms (GCM) 10K type strain sequencing project: providing services to taxonomists for standard genome sequencing and annotation.</title>
        <authorList>
            <consortium name="The Broad Institute Genomics Platform"/>
            <consortium name="The Broad Institute Genome Sequencing Center for Infectious Disease"/>
            <person name="Wu L."/>
            <person name="Ma J."/>
        </authorList>
    </citation>
    <scope>NUCLEOTIDE SEQUENCE [LARGE SCALE GENOMIC DNA]</scope>
    <source>
        <strain evidence="3">JCM 17939</strain>
    </source>
</reference>
<sequence>MVIAVIVGLVVCVAVGLLVLRSRMKTSSLATDPRTHARANADPARAVDQLRSQGNGAL</sequence>
<evidence type="ECO:0000313" key="2">
    <source>
        <dbReference type="EMBL" id="GAA4627329.1"/>
    </source>
</evidence>
<dbReference type="Proteomes" id="UP001501442">
    <property type="component" value="Unassembled WGS sequence"/>
</dbReference>
<organism evidence="2 3">
    <name type="scientific">Actinoallomurus vinaceus</name>
    <dbReference type="NCBI Taxonomy" id="1080074"/>
    <lineage>
        <taxon>Bacteria</taxon>
        <taxon>Bacillati</taxon>
        <taxon>Actinomycetota</taxon>
        <taxon>Actinomycetes</taxon>
        <taxon>Streptosporangiales</taxon>
        <taxon>Thermomonosporaceae</taxon>
        <taxon>Actinoallomurus</taxon>
    </lineage>
</organism>
<feature type="region of interest" description="Disordered" evidence="1">
    <location>
        <begin position="27"/>
        <end position="58"/>
    </location>
</feature>
<evidence type="ECO:0000313" key="3">
    <source>
        <dbReference type="Proteomes" id="UP001501442"/>
    </source>
</evidence>
<protein>
    <submittedName>
        <fullName evidence="2">Uncharacterized protein</fullName>
    </submittedName>
</protein>
<name>A0ABP8UCL6_9ACTN</name>
<accession>A0ABP8UCL6</accession>
<keyword evidence="3" id="KW-1185">Reference proteome</keyword>
<gene>
    <name evidence="2" type="ORF">GCM10023196_039070</name>
</gene>
<proteinExistence type="predicted"/>
<dbReference type="EMBL" id="BAABHK010000005">
    <property type="protein sequence ID" value="GAA4627329.1"/>
    <property type="molecule type" value="Genomic_DNA"/>
</dbReference>
<comment type="caution">
    <text evidence="2">The sequence shown here is derived from an EMBL/GenBank/DDBJ whole genome shotgun (WGS) entry which is preliminary data.</text>
</comment>